<dbReference type="Proteomes" id="UP000011863">
    <property type="component" value="Chromosome"/>
</dbReference>
<dbReference type="Gene3D" id="3.30.465.10">
    <property type="match status" value="1"/>
</dbReference>
<dbReference type="EMBL" id="AP012057">
    <property type="protein sequence ID" value="BAN02952.1"/>
    <property type="molecule type" value="Genomic_DNA"/>
</dbReference>
<dbReference type="OrthoDB" id="9811557at2"/>
<accession>A0A6C7EAA7</accession>
<protein>
    <submittedName>
        <fullName evidence="6">Putative oxidase</fullName>
    </submittedName>
</protein>
<evidence type="ECO:0000259" key="5">
    <source>
        <dbReference type="PROSITE" id="PS51387"/>
    </source>
</evidence>
<evidence type="ECO:0000256" key="2">
    <source>
        <dbReference type="ARBA" id="ARBA00022630"/>
    </source>
</evidence>
<reference evidence="6 7" key="1">
    <citation type="journal article" date="2013" name="Int. J. Syst. Evol. Microbiol.">
        <title>Ilumatobacter nonamiense sp. nov. and Ilumatobacter coccineum sp. nov., isolated from seashore sand.</title>
        <authorList>
            <person name="Matsumoto A."/>
            <person name="Kasai H."/>
            <person name="Matsuo Y."/>
            <person name="Shizuri Y."/>
            <person name="Ichikawa N."/>
            <person name="Fujita N."/>
            <person name="Omura S."/>
            <person name="Takahashi Y."/>
        </authorList>
    </citation>
    <scope>NUCLEOTIDE SEQUENCE [LARGE SCALE GENOMIC DNA]</scope>
    <source>
        <strain evidence="7">NBRC 103263 / KCTC 29153 / YM16-304</strain>
    </source>
</reference>
<dbReference type="InterPro" id="IPR016171">
    <property type="entry name" value="Vanillyl_alc_oxidase_C-sub2"/>
</dbReference>
<dbReference type="Gene3D" id="1.10.45.10">
    <property type="entry name" value="Vanillyl-alcohol Oxidase, Chain A, domain 4"/>
    <property type="match status" value="1"/>
</dbReference>
<dbReference type="SUPFAM" id="SSF56176">
    <property type="entry name" value="FAD-binding/transporter-associated domain-like"/>
    <property type="match status" value="1"/>
</dbReference>
<dbReference type="SUPFAM" id="SSF55103">
    <property type="entry name" value="FAD-linked oxidases, C-terminal domain"/>
    <property type="match status" value="1"/>
</dbReference>
<dbReference type="PANTHER" id="PTHR42934">
    <property type="entry name" value="GLYCOLATE OXIDASE SUBUNIT GLCD"/>
    <property type="match status" value="1"/>
</dbReference>
<dbReference type="GO" id="GO:0071949">
    <property type="term" value="F:FAD binding"/>
    <property type="evidence" value="ECO:0007669"/>
    <property type="project" value="InterPro"/>
</dbReference>
<dbReference type="AlphaFoldDB" id="A0A6C7EAA7"/>
<dbReference type="InterPro" id="IPR016166">
    <property type="entry name" value="FAD-bd_PCMH"/>
</dbReference>
<keyword evidence="7" id="KW-1185">Reference proteome</keyword>
<dbReference type="RefSeq" id="WP_015442199.1">
    <property type="nucleotide sequence ID" value="NC_020520.1"/>
</dbReference>
<keyword evidence="2" id="KW-0285">Flavoprotein</keyword>
<proteinExistence type="predicted"/>
<comment type="cofactor">
    <cofactor evidence="1">
        <name>FAD</name>
        <dbReference type="ChEBI" id="CHEBI:57692"/>
    </cofactor>
</comment>
<feature type="domain" description="FAD-binding PCMH-type" evidence="5">
    <location>
        <begin position="39"/>
        <end position="217"/>
    </location>
</feature>
<dbReference type="PANTHER" id="PTHR42934:SF1">
    <property type="entry name" value="GLYCOLATE OXIDASE SUBUNIT GLCD"/>
    <property type="match status" value="1"/>
</dbReference>
<dbReference type="InterPro" id="IPR036318">
    <property type="entry name" value="FAD-bd_PCMH-like_sf"/>
</dbReference>
<dbReference type="Pfam" id="PF01565">
    <property type="entry name" value="FAD_binding_4"/>
    <property type="match status" value="1"/>
</dbReference>
<evidence type="ECO:0000256" key="3">
    <source>
        <dbReference type="ARBA" id="ARBA00022827"/>
    </source>
</evidence>
<gene>
    <name evidence="6" type="ORF">YM304_26380</name>
</gene>
<dbReference type="Pfam" id="PF02913">
    <property type="entry name" value="FAD-oxidase_C"/>
    <property type="match status" value="1"/>
</dbReference>
<name>A0A6C7EAA7_ILUCY</name>
<dbReference type="PROSITE" id="PS51387">
    <property type="entry name" value="FAD_PCMH"/>
    <property type="match status" value="1"/>
</dbReference>
<sequence length="477" mass="50357">MTSPTSSAVADALRRRIRPDLVRSGSTEVRLYRRDASNMQGDAGVVVFAESTADVQAAVQVANEFGVPFLARGSGTGLAGGAVPPDGAIVISTTKMNAVVSVDAVNRQAWVEPGVLNLDLSRQIAHLGVHFAPDPSSQQTCSIGGNVANNSGGPHCLADGVTSAHILALEVVLPDGSITTLGGEDPEPDGLDLRGAFVGSEGMFGVATKICVRLMQNHPDVATMLMEFDSVAEGAQLVSDIIADGIVPAAVEMMDQLCLVAVEKWLHAGLPIHAAAALLIECVGPEAQVAAEVERIRELAEARQVANVRIAGDDVERELLWKGRKGAFGAVAQIKPNYYLHDTVVPRARLAEVIEKVYEITSRHGIDVINVFHAGDGNLHPLLVYDAREPGMVEKVHEAGREIVGFSVAVGGVLSGEHGIGLEKRDLMPLMFSEIDLAAQEALRLAFDPKLLANPNKVLPNPATCGDLHAVPEGAWI</sequence>
<dbReference type="KEGG" id="aym:YM304_26380"/>
<dbReference type="InterPro" id="IPR016169">
    <property type="entry name" value="FAD-bd_PCMH_sub2"/>
</dbReference>
<organism evidence="6 7">
    <name type="scientific">Ilumatobacter coccineus (strain NBRC 103263 / KCTC 29153 / YM16-304)</name>
    <dbReference type="NCBI Taxonomy" id="1313172"/>
    <lineage>
        <taxon>Bacteria</taxon>
        <taxon>Bacillati</taxon>
        <taxon>Actinomycetota</taxon>
        <taxon>Acidimicrobiia</taxon>
        <taxon>Acidimicrobiales</taxon>
        <taxon>Ilumatobacteraceae</taxon>
        <taxon>Ilumatobacter</taxon>
    </lineage>
</organism>
<evidence type="ECO:0000256" key="1">
    <source>
        <dbReference type="ARBA" id="ARBA00001974"/>
    </source>
</evidence>
<keyword evidence="4" id="KW-0560">Oxidoreductase</keyword>
<dbReference type="InterPro" id="IPR004113">
    <property type="entry name" value="FAD-bd_oxidored_4_C"/>
</dbReference>
<dbReference type="Gene3D" id="3.30.70.2740">
    <property type="match status" value="1"/>
</dbReference>
<dbReference type="InterPro" id="IPR051914">
    <property type="entry name" value="FAD-linked_OxidoTrans_Type4"/>
</dbReference>
<dbReference type="InterPro" id="IPR016164">
    <property type="entry name" value="FAD-linked_Oxase-like_C"/>
</dbReference>
<evidence type="ECO:0000313" key="7">
    <source>
        <dbReference type="Proteomes" id="UP000011863"/>
    </source>
</evidence>
<evidence type="ECO:0000256" key="4">
    <source>
        <dbReference type="ARBA" id="ARBA00023002"/>
    </source>
</evidence>
<evidence type="ECO:0000313" key="6">
    <source>
        <dbReference type="EMBL" id="BAN02952.1"/>
    </source>
</evidence>
<dbReference type="InterPro" id="IPR006094">
    <property type="entry name" value="Oxid_FAD_bind_N"/>
</dbReference>
<dbReference type="GO" id="GO:0016491">
    <property type="term" value="F:oxidoreductase activity"/>
    <property type="evidence" value="ECO:0007669"/>
    <property type="project" value="UniProtKB-KW"/>
</dbReference>
<keyword evidence="3" id="KW-0274">FAD</keyword>